<evidence type="ECO:0000256" key="1">
    <source>
        <dbReference type="ARBA" id="ARBA00022574"/>
    </source>
</evidence>
<feature type="repeat" description="WD" evidence="3">
    <location>
        <begin position="555"/>
        <end position="595"/>
    </location>
</feature>
<evidence type="ECO:0000313" key="5">
    <source>
        <dbReference type="EMBL" id="CAK0793840.1"/>
    </source>
</evidence>
<dbReference type="InterPro" id="IPR001680">
    <property type="entry name" value="WD40_rpt"/>
</dbReference>
<organism evidence="5 6">
    <name type="scientific">Prorocentrum cordatum</name>
    <dbReference type="NCBI Taxonomy" id="2364126"/>
    <lineage>
        <taxon>Eukaryota</taxon>
        <taxon>Sar</taxon>
        <taxon>Alveolata</taxon>
        <taxon>Dinophyceae</taxon>
        <taxon>Prorocentrales</taxon>
        <taxon>Prorocentraceae</taxon>
        <taxon>Prorocentrum</taxon>
    </lineage>
</organism>
<evidence type="ECO:0000313" key="6">
    <source>
        <dbReference type="Proteomes" id="UP001189429"/>
    </source>
</evidence>
<proteinExistence type="predicted"/>
<keyword evidence="2" id="KW-0677">Repeat</keyword>
<dbReference type="PROSITE" id="PS50082">
    <property type="entry name" value="WD_REPEATS_2"/>
    <property type="match status" value="5"/>
</dbReference>
<accession>A0ABN9PQV3</accession>
<dbReference type="PROSITE" id="PS00678">
    <property type="entry name" value="WD_REPEATS_1"/>
    <property type="match status" value="1"/>
</dbReference>
<dbReference type="InterPro" id="IPR015943">
    <property type="entry name" value="WD40/YVTN_repeat-like_dom_sf"/>
</dbReference>
<keyword evidence="6" id="KW-1185">Reference proteome</keyword>
<dbReference type="SUPFAM" id="SSF50978">
    <property type="entry name" value="WD40 repeat-like"/>
    <property type="match status" value="2"/>
</dbReference>
<dbReference type="PANTHER" id="PTHR19856:SF0">
    <property type="entry name" value="WD REPEAT-CONTAINING PROTEIN 1"/>
    <property type="match status" value="1"/>
</dbReference>
<evidence type="ECO:0000256" key="3">
    <source>
        <dbReference type="PROSITE-ProRule" id="PRU00221"/>
    </source>
</evidence>
<gene>
    <name evidence="5" type="ORF">PCOR1329_LOCUS3996</name>
</gene>
<dbReference type="PANTHER" id="PTHR19856">
    <property type="entry name" value="WD-REPEATCONTAINING PROTEIN WDR1"/>
    <property type="match status" value="1"/>
</dbReference>
<feature type="compositionally biased region" description="Low complexity" evidence="4">
    <location>
        <begin position="658"/>
        <end position="675"/>
    </location>
</feature>
<dbReference type="InterPro" id="IPR019775">
    <property type="entry name" value="WD40_repeat_CS"/>
</dbReference>
<feature type="compositionally biased region" description="Low complexity" evidence="4">
    <location>
        <begin position="612"/>
        <end position="628"/>
    </location>
</feature>
<dbReference type="Pfam" id="PF00400">
    <property type="entry name" value="WD40"/>
    <property type="match status" value="6"/>
</dbReference>
<feature type="repeat" description="WD" evidence="3">
    <location>
        <begin position="190"/>
        <end position="231"/>
    </location>
</feature>
<evidence type="ECO:0008006" key="7">
    <source>
        <dbReference type="Google" id="ProtNLM"/>
    </source>
</evidence>
<dbReference type="Gene3D" id="2.130.10.10">
    <property type="entry name" value="YVTN repeat-like/Quinoprotein amine dehydrogenase"/>
    <property type="match status" value="2"/>
</dbReference>
<reference evidence="5" key="1">
    <citation type="submission" date="2023-10" db="EMBL/GenBank/DDBJ databases">
        <authorList>
            <person name="Chen Y."/>
            <person name="Shah S."/>
            <person name="Dougan E. K."/>
            <person name="Thang M."/>
            <person name="Chan C."/>
        </authorList>
    </citation>
    <scope>NUCLEOTIDE SEQUENCE [LARGE SCALE GENOMIC DNA]</scope>
</reference>
<feature type="repeat" description="WD" evidence="3">
    <location>
        <begin position="60"/>
        <end position="91"/>
    </location>
</feature>
<evidence type="ECO:0000256" key="2">
    <source>
        <dbReference type="ARBA" id="ARBA00022737"/>
    </source>
</evidence>
<comment type="caution">
    <text evidence="5">The sequence shown here is derived from an EMBL/GenBank/DDBJ whole genome shotgun (WGS) entry which is preliminary data.</text>
</comment>
<feature type="repeat" description="WD" evidence="3">
    <location>
        <begin position="511"/>
        <end position="552"/>
    </location>
</feature>
<dbReference type="SMART" id="SM00320">
    <property type="entry name" value="WD40"/>
    <property type="match status" value="9"/>
</dbReference>
<dbReference type="InterPro" id="IPR036322">
    <property type="entry name" value="WD40_repeat_dom_sf"/>
</dbReference>
<evidence type="ECO:0000256" key="4">
    <source>
        <dbReference type="SAM" id="MobiDB-lite"/>
    </source>
</evidence>
<protein>
    <recommendedName>
        <fullName evidence="7">Intraflagellar transport protein 122 homolog</fullName>
    </recommendedName>
</protein>
<dbReference type="PROSITE" id="PS50294">
    <property type="entry name" value="WD_REPEATS_REGION"/>
    <property type="match status" value="3"/>
</dbReference>
<name>A0ABN9PQV3_9DINO</name>
<sequence length="702" mass="73624">MAKLERTLPPLPSTERGSFTAVACDAPGERLLYCNGSNVLWRSLGPLAAGSEKPEDVFCWKGHARKTTVAAMSPNCQWVVSGDVGGAIRVWGAKGDNVQKNEYKLWDGAVKDVSWSGDSTRLVAAGDGKETRACAIIWDTGSKTGVVDGHTKQVNSISFRSQRPFRVATGSEDFLVATHAGPPFKFEKSHQNHSNFVNCVRYSPDGEWLVSAGSDSKLCLFTGKEGDLVKEFEKPAGITGSLWAVAWSPDSKRLATAGGDKKVRVWDRESASQVCEKQVGAGAIGDMQVGVAFATASRVITACLDGRVLLWDVAEDGSLALATTVDGTQGPLECITADAKTGTLAYGGSDGVVGIAPASAPPFRFGVGKGVKHVVGHSEGFGGSPEAAVLGLDNCVRRVSLETGEALGGAVDLKELAVGAGWLDGAETRLVVATSKQAFHCVSGDALEWSRASAVQRAPTAVATCPGRFLAVALERPDGIVGGVASSQFQILLYSVSDAGSPDGLVQKATLEGHLGEVSVIRFVPSGDKMASGDASNKVVVWTMSDGGAEKIIDWSLHTARVTCLAWLGGSQLVSGSLDRHIYVWDLETKKNKAKVMRRTRAALAPSQPAAPTSSHPRGSTGSSTSTPWRDAALSPLRREPRATFGYPVQSKGGAWGSPPSILPSRSPPSSASSPPLCPPPRLLFAMHRPADSLVVSTEGSP</sequence>
<feature type="region of interest" description="Disordered" evidence="4">
    <location>
        <begin position="599"/>
        <end position="684"/>
    </location>
</feature>
<keyword evidence="1 3" id="KW-0853">WD repeat</keyword>
<dbReference type="Proteomes" id="UP001189429">
    <property type="component" value="Unassembled WGS sequence"/>
</dbReference>
<feature type="repeat" description="WD" evidence="3">
    <location>
        <begin position="235"/>
        <end position="276"/>
    </location>
</feature>
<dbReference type="EMBL" id="CAUYUJ010001036">
    <property type="protein sequence ID" value="CAK0793840.1"/>
    <property type="molecule type" value="Genomic_DNA"/>
</dbReference>